<keyword evidence="1" id="KW-0732">Signal</keyword>
<dbReference type="AlphaFoldDB" id="A0A8C6QUI5"/>
<dbReference type="GeneTree" id="ENSGT00940000154447"/>
<sequence>MLPGMVLSRMSWMLLSCLMLLSQVQGEDTQKEAPSPRISCPMGSQAYGSYCYALFKIPKSWFDADVSKWPSGQPVFVLSAAEASFVSSLVKRSAISYQYVWIGLHDPTLLLLLRDHAKEFQHNADVMNYNWERNPSIASDPSYCGTMSYASGFLKWTDYYNKELPCVYKFKG</sequence>
<dbReference type="GO" id="GO:0009611">
    <property type="term" value="P:response to wounding"/>
    <property type="evidence" value="ECO:0007669"/>
    <property type="project" value="Ensembl"/>
</dbReference>
<dbReference type="GO" id="GO:0050829">
    <property type="term" value="P:defense response to Gram-negative bacterium"/>
    <property type="evidence" value="ECO:0007669"/>
    <property type="project" value="Ensembl"/>
</dbReference>
<dbReference type="Gene3D" id="3.10.100.10">
    <property type="entry name" value="Mannose-Binding Protein A, subunit A"/>
    <property type="match status" value="1"/>
</dbReference>
<dbReference type="GO" id="GO:0005615">
    <property type="term" value="C:extracellular space"/>
    <property type="evidence" value="ECO:0007669"/>
    <property type="project" value="Ensembl"/>
</dbReference>
<dbReference type="GO" id="GO:0002755">
    <property type="term" value="P:MyD88-dependent toll-like receptor signaling pathway"/>
    <property type="evidence" value="ECO:0007669"/>
    <property type="project" value="Ensembl"/>
</dbReference>
<evidence type="ECO:0000313" key="3">
    <source>
        <dbReference type="Ensembl" id="ENSNGAP00000008206.1"/>
    </source>
</evidence>
<dbReference type="GO" id="GO:0030141">
    <property type="term" value="C:secretory granule"/>
    <property type="evidence" value="ECO:0007669"/>
    <property type="project" value="Ensembl"/>
</dbReference>
<protein>
    <submittedName>
        <fullName evidence="3">Regenerating islet-derived 3 gamma</fullName>
    </submittedName>
</protein>
<evidence type="ECO:0000259" key="2">
    <source>
        <dbReference type="PROSITE" id="PS50041"/>
    </source>
</evidence>
<proteinExistence type="predicted"/>
<dbReference type="Proteomes" id="UP000694381">
    <property type="component" value="Unassembled WGS sequence"/>
</dbReference>
<evidence type="ECO:0000256" key="1">
    <source>
        <dbReference type="SAM" id="SignalP"/>
    </source>
</evidence>
<dbReference type="GO" id="GO:0050830">
    <property type="term" value="P:defense response to Gram-positive bacterium"/>
    <property type="evidence" value="ECO:0007669"/>
    <property type="project" value="Ensembl"/>
</dbReference>
<dbReference type="GO" id="GO:0090303">
    <property type="term" value="P:positive regulation of wound healing"/>
    <property type="evidence" value="ECO:0007669"/>
    <property type="project" value="Ensembl"/>
</dbReference>
<dbReference type="GO" id="GO:0045617">
    <property type="term" value="P:negative regulation of keratinocyte differentiation"/>
    <property type="evidence" value="ECO:0007669"/>
    <property type="project" value="Ensembl"/>
</dbReference>
<dbReference type="Pfam" id="PF00059">
    <property type="entry name" value="Lectin_C"/>
    <property type="match status" value="1"/>
</dbReference>
<dbReference type="GO" id="GO:0042834">
    <property type="term" value="F:peptidoglycan binding"/>
    <property type="evidence" value="ECO:0007669"/>
    <property type="project" value="Ensembl"/>
</dbReference>
<keyword evidence="4" id="KW-1185">Reference proteome</keyword>
<dbReference type="GO" id="GO:0005179">
    <property type="term" value="F:hormone activity"/>
    <property type="evidence" value="ECO:0007669"/>
    <property type="project" value="Ensembl"/>
</dbReference>
<dbReference type="InterPro" id="IPR016186">
    <property type="entry name" value="C-type_lectin-like/link_sf"/>
</dbReference>
<dbReference type="GO" id="GO:0070492">
    <property type="term" value="F:oligosaccharide binding"/>
    <property type="evidence" value="ECO:0007669"/>
    <property type="project" value="Ensembl"/>
</dbReference>
<reference evidence="3" key="1">
    <citation type="submission" date="2025-08" db="UniProtKB">
        <authorList>
            <consortium name="Ensembl"/>
        </authorList>
    </citation>
    <scope>IDENTIFICATION</scope>
</reference>
<dbReference type="GO" id="GO:0061844">
    <property type="term" value="P:antimicrobial humoral immune response mediated by antimicrobial peptide"/>
    <property type="evidence" value="ECO:0007669"/>
    <property type="project" value="Ensembl"/>
</dbReference>
<dbReference type="PROSITE" id="PS50041">
    <property type="entry name" value="C_TYPE_LECTIN_2"/>
    <property type="match status" value="1"/>
</dbReference>
<dbReference type="GO" id="GO:2000972">
    <property type="term" value="P:positive regulation of detection of glucose"/>
    <property type="evidence" value="ECO:0007669"/>
    <property type="project" value="Ensembl"/>
</dbReference>
<feature type="domain" description="C-type lectin" evidence="2">
    <location>
        <begin position="47"/>
        <end position="158"/>
    </location>
</feature>
<dbReference type="InterPro" id="IPR016187">
    <property type="entry name" value="CTDL_fold"/>
</dbReference>
<dbReference type="GO" id="GO:0010838">
    <property type="term" value="P:positive regulation of keratinocyte proliferation"/>
    <property type="evidence" value="ECO:0007669"/>
    <property type="project" value="Ensembl"/>
</dbReference>
<dbReference type="Ensembl" id="ENSNGAT00000013701.1">
    <property type="protein sequence ID" value="ENSNGAP00000008206.1"/>
    <property type="gene ID" value="ENSNGAG00000011262.1"/>
</dbReference>
<gene>
    <name evidence="3" type="primary">LOC103749439</name>
</gene>
<dbReference type="InterPro" id="IPR001304">
    <property type="entry name" value="C-type_lectin-like"/>
</dbReference>
<accession>A0A8C6QUI5</accession>
<dbReference type="SUPFAM" id="SSF56436">
    <property type="entry name" value="C-type lectin-like"/>
    <property type="match status" value="1"/>
</dbReference>
<dbReference type="GO" id="GO:0019805">
    <property type="term" value="P:quinolinate biosynthetic process"/>
    <property type="evidence" value="ECO:0007669"/>
    <property type="project" value="Ensembl"/>
</dbReference>
<dbReference type="OMA" id="EATIACQ"/>
<evidence type="ECO:0000313" key="4">
    <source>
        <dbReference type="Proteomes" id="UP000694381"/>
    </source>
</evidence>
<name>A0A8C6QUI5_NANGA</name>
<reference evidence="3" key="2">
    <citation type="submission" date="2025-09" db="UniProtKB">
        <authorList>
            <consortium name="Ensembl"/>
        </authorList>
    </citation>
    <scope>IDENTIFICATION</scope>
</reference>
<dbReference type="GO" id="GO:1900016">
    <property type="term" value="P:negative regulation of cytokine production involved in inflammatory response"/>
    <property type="evidence" value="ECO:0007669"/>
    <property type="project" value="Ensembl"/>
</dbReference>
<dbReference type="PRINTS" id="PR01504">
    <property type="entry name" value="PNCREATITSAP"/>
</dbReference>
<dbReference type="SMART" id="SM00034">
    <property type="entry name" value="CLECT"/>
    <property type="match status" value="1"/>
</dbReference>
<dbReference type="GO" id="GO:0032496">
    <property type="term" value="P:response to lipopolysaccharide"/>
    <property type="evidence" value="ECO:0007669"/>
    <property type="project" value="Ensembl"/>
</dbReference>
<organism evidence="3 4">
    <name type="scientific">Nannospalax galili</name>
    <name type="common">Northern Israeli blind subterranean mole rat</name>
    <name type="synonym">Spalax galili</name>
    <dbReference type="NCBI Taxonomy" id="1026970"/>
    <lineage>
        <taxon>Eukaryota</taxon>
        <taxon>Metazoa</taxon>
        <taxon>Chordata</taxon>
        <taxon>Craniata</taxon>
        <taxon>Vertebrata</taxon>
        <taxon>Euteleostomi</taxon>
        <taxon>Mammalia</taxon>
        <taxon>Eutheria</taxon>
        <taxon>Euarchontoglires</taxon>
        <taxon>Glires</taxon>
        <taxon>Rodentia</taxon>
        <taxon>Myomorpha</taxon>
        <taxon>Muroidea</taxon>
        <taxon>Spalacidae</taxon>
        <taxon>Spalacinae</taxon>
        <taxon>Nannospalax</taxon>
    </lineage>
</organism>
<dbReference type="GO" id="GO:0009609">
    <property type="term" value="P:response to symbiotic bacterium"/>
    <property type="evidence" value="ECO:0007669"/>
    <property type="project" value="Ensembl"/>
</dbReference>
<feature type="signal peptide" evidence="1">
    <location>
        <begin position="1"/>
        <end position="26"/>
    </location>
</feature>
<dbReference type="GO" id="GO:0106015">
    <property type="term" value="P:negative regulation of inflammatory response to wounding"/>
    <property type="evidence" value="ECO:0007669"/>
    <property type="project" value="Ensembl"/>
</dbReference>
<feature type="chain" id="PRO_5034582384" evidence="1">
    <location>
        <begin position="27"/>
        <end position="172"/>
    </location>
</feature>